<dbReference type="AlphaFoldDB" id="X8DM61"/>
<organism evidence="1">
    <name type="scientific">Mycobacterium xenopi 4042</name>
    <dbReference type="NCBI Taxonomy" id="1299334"/>
    <lineage>
        <taxon>Bacteria</taxon>
        <taxon>Bacillati</taxon>
        <taxon>Actinomycetota</taxon>
        <taxon>Actinomycetes</taxon>
        <taxon>Mycobacteriales</taxon>
        <taxon>Mycobacteriaceae</taxon>
        <taxon>Mycobacterium</taxon>
    </lineage>
</organism>
<protein>
    <submittedName>
        <fullName evidence="1">Aldehyde oxidase and xanthine dehydrogenase, a/b hammerhead domain protein</fullName>
    </submittedName>
</protein>
<accession>X8DM61</accession>
<dbReference type="InterPro" id="IPR036856">
    <property type="entry name" value="Ald_Oxase/Xan_DH_a/b_sf"/>
</dbReference>
<reference evidence="1" key="1">
    <citation type="submission" date="2014-01" db="EMBL/GenBank/DDBJ databases">
        <authorList>
            <person name="Brown-Elliot B."/>
            <person name="Wallace R."/>
            <person name="Lenaerts A."/>
            <person name="Ordway D."/>
            <person name="DeGroote M.A."/>
            <person name="Parker T."/>
            <person name="Sizemore C."/>
            <person name="Tallon L.J."/>
            <person name="Sadzewicz L.K."/>
            <person name="Sengamalay N."/>
            <person name="Fraser C.M."/>
            <person name="Hine E."/>
            <person name="Shefchek K.A."/>
            <person name="Das S.P."/>
            <person name="Tettelin H."/>
        </authorList>
    </citation>
    <scope>NUCLEOTIDE SEQUENCE [LARGE SCALE GENOMIC DNA]</scope>
    <source>
        <strain evidence="1">4042</strain>
    </source>
</reference>
<name>X8DM61_MYCXE</name>
<dbReference type="SUPFAM" id="SSF54665">
    <property type="entry name" value="CO dehydrogenase molybdoprotein N-domain-like"/>
    <property type="match status" value="1"/>
</dbReference>
<evidence type="ECO:0000313" key="1">
    <source>
        <dbReference type="EMBL" id="EUA68570.1"/>
    </source>
</evidence>
<gene>
    <name evidence="1" type="ORF">I553_1758</name>
</gene>
<dbReference type="Gene3D" id="3.90.1170.50">
    <property type="entry name" value="Aldehyde oxidase/xanthine dehydrogenase, a/b hammerhead"/>
    <property type="match status" value="1"/>
</dbReference>
<proteinExistence type="predicted"/>
<comment type="caution">
    <text evidence="1">The sequence shown here is derived from an EMBL/GenBank/DDBJ whole genome shotgun (WGS) entry which is preliminary data.</text>
</comment>
<dbReference type="EMBL" id="JAOB01000013">
    <property type="protein sequence ID" value="EUA68570.1"/>
    <property type="molecule type" value="Genomic_DNA"/>
</dbReference>
<sequence>MSEELECSGMTEAVAARYAGTRVQRVEDTRLLTGRGTFVDDISRPGMLHACFVRSPFARAGSTASTRRARWRCPGAGGVYRR</sequence>
<dbReference type="PATRIC" id="fig|1299334.3.peg.1247"/>